<dbReference type="EMBL" id="CAACVR010000023">
    <property type="protein sequence ID" value="VEU22648.1"/>
    <property type="molecule type" value="Genomic_DNA"/>
</dbReference>
<dbReference type="STRING" id="13370.A0A448YP72"/>
<dbReference type="InterPro" id="IPR045307">
    <property type="entry name" value="ADCK1_dom"/>
</dbReference>
<dbReference type="InterPro" id="IPR004147">
    <property type="entry name" value="ABC1_dom"/>
</dbReference>
<keyword evidence="5" id="KW-1185">Reference proteome</keyword>
<dbReference type="GO" id="GO:0005524">
    <property type="term" value="F:ATP binding"/>
    <property type="evidence" value="ECO:0007669"/>
    <property type="project" value="InterPro"/>
</dbReference>
<dbReference type="InterPro" id="IPR000719">
    <property type="entry name" value="Prot_kinase_dom"/>
</dbReference>
<feature type="chain" id="PRO_5019279166" evidence="2">
    <location>
        <begin position="18"/>
        <end position="545"/>
    </location>
</feature>
<feature type="domain" description="Protein kinase" evidence="3">
    <location>
        <begin position="135"/>
        <end position="411"/>
    </location>
</feature>
<dbReference type="AlphaFoldDB" id="A0A448YP72"/>
<keyword evidence="2" id="KW-0732">Signal</keyword>
<dbReference type="CDD" id="cd13969">
    <property type="entry name" value="ADCK1-like"/>
    <property type="match status" value="1"/>
</dbReference>
<dbReference type="PANTHER" id="PTHR43173">
    <property type="entry name" value="ABC1 FAMILY PROTEIN"/>
    <property type="match status" value="1"/>
</dbReference>
<dbReference type="Gene3D" id="1.10.510.10">
    <property type="entry name" value="Transferase(Phosphotransferase) domain 1"/>
    <property type="match status" value="1"/>
</dbReference>
<comment type="similarity">
    <text evidence="1">Belongs to the protein kinase superfamily. ADCK protein kinase family.</text>
</comment>
<evidence type="ECO:0000313" key="4">
    <source>
        <dbReference type="EMBL" id="VEU22648.1"/>
    </source>
</evidence>
<dbReference type="OrthoDB" id="427480at2759"/>
<sequence>MGWFKKSLLFLGGGVLAAYSYDNILGDGISNRMIRSLSTLLLISIDYKLNFDQNHDVARLHERNAERLYNLVIGNKGMYIKLGQMIAIQGFMFPTQYQEKFKLMFDQAPEESWATCDSTLRKELGDNYREEIFSSIEEKPIASASIAQVHRGVLKSNGQKVAVKIQKTTVSKQVDADLFTYRAAMKIYQWVFGMPLATVATYVSNKTREELDFVHELSNAQKISNLVESDPEFKGKVYIPRYYPEISTGKVLIGEWIDGDTIGEYMKLKDKGYNIKTLMDSIIRVYSRQVFSWGVVHCDLHPGNLIVRMVPDGNGKTHQQLVILDHGLYEIFSDKFKKEYSEFWKYTMEKDLKKVKEVMKSWGINADDLMMSAAGMGDPNSEQFKKRMKEIHDMSYYDRQVILKQQMKKFLENSDLFPMCLAFVMRSMRIVQGLNRNFGSPCNRIGILVAEANRTVQLYAYTPPTDLHDYVQIFQRNLTYYAMQIFTFLTFEFNRILKFVNNEVLHSRTNKVKDLEEMYEDNLVEAGESMGFEKVPSTDEILTVE</sequence>
<accession>A0A448YP72</accession>
<dbReference type="SUPFAM" id="SSF56112">
    <property type="entry name" value="Protein kinase-like (PK-like)"/>
    <property type="match status" value="1"/>
</dbReference>
<protein>
    <submittedName>
        <fullName evidence="4">DEKNAAC103587</fullName>
    </submittedName>
</protein>
<dbReference type="PANTHER" id="PTHR43173:SF37">
    <property type="entry name" value="ABC1 FAMILY PROTEIN C10F6.14C"/>
    <property type="match status" value="1"/>
</dbReference>
<dbReference type="InterPro" id="IPR011009">
    <property type="entry name" value="Kinase-like_dom_sf"/>
</dbReference>
<dbReference type="InterPro" id="IPR051130">
    <property type="entry name" value="Mito_struct-func_regulator"/>
</dbReference>
<gene>
    <name evidence="4" type="ORF">BRENAR_LOCUS3379</name>
</gene>
<name>A0A448YP72_BRENA</name>
<evidence type="ECO:0000256" key="1">
    <source>
        <dbReference type="ARBA" id="ARBA00009670"/>
    </source>
</evidence>
<dbReference type="Proteomes" id="UP000290900">
    <property type="component" value="Unassembled WGS sequence"/>
</dbReference>
<evidence type="ECO:0000259" key="3">
    <source>
        <dbReference type="SMART" id="SM00220"/>
    </source>
</evidence>
<evidence type="ECO:0000256" key="2">
    <source>
        <dbReference type="SAM" id="SignalP"/>
    </source>
</evidence>
<proteinExistence type="inferred from homology"/>
<reference evidence="4 5" key="1">
    <citation type="submission" date="2018-12" db="EMBL/GenBank/DDBJ databases">
        <authorList>
            <person name="Tiukova I."/>
            <person name="Dainat J."/>
        </authorList>
    </citation>
    <scope>NUCLEOTIDE SEQUENCE [LARGE SCALE GENOMIC DNA]</scope>
</reference>
<evidence type="ECO:0000313" key="5">
    <source>
        <dbReference type="Proteomes" id="UP000290900"/>
    </source>
</evidence>
<organism evidence="4 5">
    <name type="scientific">Brettanomyces naardenensis</name>
    <name type="common">Yeast</name>
    <dbReference type="NCBI Taxonomy" id="13370"/>
    <lineage>
        <taxon>Eukaryota</taxon>
        <taxon>Fungi</taxon>
        <taxon>Dikarya</taxon>
        <taxon>Ascomycota</taxon>
        <taxon>Saccharomycotina</taxon>
        <taxon>Pichiomycetes</taxon>
        <taxon>Pichiales</taxon>
        <taxon>Pichiaceae</taxon>
        <taxon>Brettanomyces</taxon>
    </lineage>
</organism>
<dbReference type="SMART" id="SM00220">
    <property type="entry name" value="S_TKc"/>
    <property type="match status" value="1"/>
</dbReference>
<dbReference type="GO" id="GO:0004672">
    <property type="term" value="F:protein kinase activity"/>
    <property type="evidence" value="ECO:0007669"/>
    <property type="project" value="InterPro"/>
</dbReference>
<dbReference type="InParanoid" id="A0A448YP72"/>
<feature type="signal peptide" evidence="2">
    <location>
        <begin position="1"/>
        <end position="17"/>
    </location>
</feature>
<dbReference type="Pfam" id="PF03109">
    <property type="entry name" value="ABC1"/>
    <property type="match status" value="1"/>
</dbReference>